<dbReference type="EMBL" id="KZ998426">
    <property type="protein sequence ID" value="RKO86161.1"/>
    <property type="molecule type" value="Genomic_DNA"/>
</dbReference>
<sequence length="153" mass="16044">MLAASLPLVLRRALLNHTQNPGGAPSPPCNSLSSFTSSASSVFIPRTHSLSVKLMCGAVAGVIGTSMYGGRVGCVRRVCREARAAGRSAVWGRKPIPPLTWSTQFAQTRAAHVSESPPPLQEGALYKALSIPPAQQSAESNPLCKTNPEGENP</sequence>
<evidence type="ECO:0000313" key="2">
    <source>
        <dbReference type="EMBL" id="RKO86161.1"/>
    </source>
</evidence>
<name>A0A4P9W1T9_9FUNG</name>
<proteinExistence type="predicted"/>
<evidence type="ECO:0000256" key="1">
    <source>
        <dbReference type="SAM" id="MobiDB-lite"/>
    </source>
</evidence>
<reference evidence="3" key="1">
    <citation type="journal article" date="2018" name="Nat. Microbiol.">
        <title>Leveraging single-cell genomics to expand the fungal tree of life.</title>
        <authorList>
            <person name="Ahrendt S.R."/>
            <person name="Quandt C.A."/>
            <person name="Ciobanu D."/>
            <person name="Clum A."/>
            <person name="Salamov A."/>
            <person name="Andreopoulos B."/>
            <person name="Cheng J.F."/>
            <person name="Woyke T."/>
            <person name="Pelin A."/>
            <person name="Henrissat B."/>
            <person name="Reynolds N.K."/>
            <person name="Benny G.L."/>
            <person name="Smith M.E."/>
            <person name="James T.Y."/>
            <person name="Grigoriev I.V."/>
        </authorList>
    </citation>
    <scope>NUCLEOTIDE SEQUENCE [LARGE SCALE GENOMIC DNA]</scope>
</reference>
<evidence type="ECO:0000313" key="3">
    <source>
        <dbReference type="Proteomes" id="UP000269721"/>
    </source>
</evidence>
<feature type="region of interest" description="Disordered" evidence="1">
    <location>
        <begin position="124"/>
        <end position="153"/>
    </location>
</feature>
<feature type="compositionally biased region" description="Polar residues" evidence="1">
    <location>
        <begin position="133"/>
        <end position="144"/>
    </location>
</feature>
<keyword evidence="3" id="KW-1185">Reference proteome</keyword>
<gene>
    <name evidence="2" type="ORF">BDK51DRAFT_50676</name>
</gene>
<organism evidence="2 3">
    <name type="scientific">Blyttiomyces helicus</name>
    <dbReference type="NCBI Taxonomy" id="388810"/>
    <lineage>
        <taxon>Eukaryota</taxon>
        <taxon>Fungi</taxon>
        <taxon>Fungi incertae sedis</taxon>
        <taxon>Chytridiomycota</taxon>
        <taxon>Chytridiomycota incertae sedis</taxon>
        <taxon>Chytridiomycetes</taxon>
        <taxon>Chytridiomycetes incertae sedis</taxon>
        <taxon>Blyttiomyces</taxon>
    </lineage>
</organism>
<dbReference type="AlphaFoldDB" id="A0A4P9W1T9"/>
<accession>A0A4P9W1T9</accession>
<protein>
    <submittedName>
        <fullName evidence="2">Uncharacterized protein</fullName>
    </submittedName>
</protein>
<dbReference type="Proteomes" id="UP000269721">
    <property type="component" value="Unassembled WGS sequence"/>
</dbReference>